<proteinExistence type="predicted"/>
<organism evidence="1 2">
    <name type="scientific">Dryococelus australis</name>
    <dbReference type="NCBI Taxonomy" id="614101"/>
    <lineage>
        <taxon>Eukaryota</taxon>
        <taxon>Metazoa</taxon>
        <taxon>Ecdysozoa</taxon>
        <taxon>Arthropoda</taxon>
        <taxon>Hexapoda</taxon>
        <taxon>Insecta</taxon>
        <taxon>Pterygota</taxon>
        <taxon>Neoptera</taxon>
        <taxon>Polyneoptera</taxon>
        <taxon>Phasmatodea</taxon>
        <taxon>Verophasmatodea</taxon>
        <taxon>Anareolatae</taxon>
        <taxon>Phasmatidae</taxon>
        <taxon>Eurycanthinae</taxon>
        <taxon>Dryococelus</taxon>
    </lineage>
</organism>
<name>A0ABQ9GIV6_9NEOP</name>
<keyword evidence="2" id="KW-1185">Reference proteome</keyword>
<evidence type="ECO:0000313" key="1">
    <source>
        <dbReference type="EMBL" id="KAJ8872001.1"/>
    </source>
</evidence>
<protein>
    <submittedName>
        <fullName evidence="1">Uncharacterized protein</fullName>
    </submittedName>
</protein>
<evidence type="ECO:0000313" key="2">
    <source>
        <dbReference type="Proteomes" id="UP001159363"/>
    </source>
</evidence>
<comment type="caution">
    <text evidence="1">The sequence shown here is derived from an EMBL/GenBank/DDBJ whole genome shotgun (WGS) entry which is preliminary data.</text>
</comment>
<dbReference type="EMBL" id="JARBHB010000012">
    <property type="protein sequence ID" value="KAJ8872001.1"/>
    <property type="molecule type" value="Genomic_DNA"/>
</dbReference>
<sequence>MPDLKEWIGRSSYKWLSHGIQNEMIDILGKSVVCGMKKREHFAIMVEQTCDISVHGQVTFCIQSVDENLIISGDFVELYETPNT</sequence>
<dbReference type="Proteomes" id="UP001159363">
    <property type="component" value="Chromosome 11"/>
</dbReference>
<gene>
    <name evidence="1" type="ORF">PR048_028341</name>
</gene>
<reference evidence="1 2" key="1">
    <citation type="submission" date="2023-02" db="EMBL/GenBank/DDBJ databases">
        <title>LHISI_Scaffold_Assembly.</title>
        <authorList>
            <person name="Stuart O.P."/>
            <person name="Cleave R."/>
            <person name="Magrath M.J.L."/>
            <person name="Mikheyev A.S."/>
        </authorList>
    </citation>
    <scope>NUCLEOTIDE SEQUENCE [LARGE SCALE GENOMIC DNA]</scope>
    <source>
        <strain evidence="1">Daus_M_001</strain>
        <tissue evidence="1">Leg muscle</tissue>
    </source>
</reference>
<accession>A0ABQ9GIV6</accession>